<name>D2SSP7_9ARAE</name>
<reference evidence="3" key="1">
    <citation type="submission" date="2009-01" db="EMBL/GenBank/DDBJ databases">
        <authorList>
            <person name="Hung C.-Y."/>
            <person name="Xie J."/>
        </authorList>
    </citation>
    <scope>NUCLEOTIDE SEQUENCE</scope>
</reference>
<reference evidence="3" key="2">
    <citation type="journal article" date="2010" name="J. Exp. Bot.">
        <title>Identification of a Mg-protoporphyrin IX monomethyl ester cyclase homologue, EaZIP, differentially expressed in variegated Epipremnum aureum 'Golden Pothos' is achieved through a unique method of comparative study using tissue regenerated plants.</title>
        <authorList>
            <person name="Hung C.Y."/>
            <person name="Sun Y.H."/>
            <person name="Chen J."/>
            <person name="Darlington D.E."/>
            <person name="Williams A.L."/>
            <person name="Burkey K.O."/>
            <person name="Xie J."/>
        </authorList>
    </citation>
    <scope>NUCLEOTIDE SEQUENCE</scope>
</reference>
<sequence length="39" mass="4543">FQPFATDKHAKVLNDCLHWCLPGPIDYWADIVLEMVLNE</sequence>
<feature type="non-terminal residue" evidence="3">
    <location>
        <position position="1"/>
    </location>
</feature>
<organism evidence="3">
    <name type="scientific">Epipremnum aureum</name>
    <dbReference type="NCBI Taxonomy" id="78380"/>
    <lineage>
        <taxon>Eukaryota</taxon>
        <taxon>Viridiplantae</taxon>
        <taxon>Streptophyta</taxon>
        <taxon>Embryophyta</taxon>
        <taxon>Tracheophyta</taxon>
        <taxon>Spermatophyta</taxon>
        <taxon>Magnoliopsida</taxon>
        <taxon>Liliopsida</taxon>
        <taxon>Araceae</taxon>
        <taxon>Pothoideae</taxon>
        <taxon>Monstereae</taxon>
        <taxon>Epipremnum</taxon>
    </lineage>
</organism>
<dbReference type="AlphaFoldDB" id="D2SSP7"/>
<evidence type="ECO:0000259" key="2">
    <source>
        <dbReference type="Pfam" id="PF13839"/>
    </source>
</evidence>
<protein>
    <recommendedName>
        <fullName evidence="2">Trichome birefringence-like C-terminal domain-containing protein</fullName>
    </recommendedName>
</protein>
<dbReference type="GO" id="GO:0016740">
    <property type="term" value="F:transferase activity"/>
    <property type="evidence" value="ECO:0007669"/>
    <property type="project" value="InterPro"/>
</dbReference>
<dbReference type="Pfam" id="PF13839">
    <property type="entry name" value="PC-Esterase"/>
    <property type="match status" value="1"/>
</dbReference>
<dbReference type="InterPro" id="IPR026057">
    <property type="entry name" value="TBL_C"/>
</dbReference>
<feature type="domain" description="Trichome birefringence-like C-terminal" evidence="2">
    <location>
        <begin position="9"/>
        <end position="35"/>
    </location>
</feature>
<evidence type="ECO:0000313" key="3">
    <source>
        <dbReference type="EMBL" id="ACX54447.1"/>
    </source>
</evidence>
<comment type="similarity">
    <text evidence="1">Belongs to the PC-esterase family. TBL subfamily.</text>
</comment>
<proteinExistence type="evidence at transcript level"/>
<dbReference type="EMBL" id="FJ666045">
    <property type="protein sequence ID" value="ACX54447.1"/>
    <property type="molecule type" value="mRNA"/>
</dbReference>
<accession>D2SSP7</accession>
<evidence type="ECO:0000256" key="1">
    <source>
        <dbReference type="ARBA" id="ARBA00007727"/>
    </source>
</evidence>